<dbReference type="STRING" id="1156985.SAMN04488118_1136"/>
<dbReference type="OrthoDB" id="7858368at2"/>
<proteinExistence type="predicted"/>
<reference evidence="1 2" key="1">
    <citation type="submission" date="2016-10" db="EMBL/GenBank/DDBJ databases">
        <authorList>
            <person name="de Groot N.N."/>
        </authorList>
    </citation>
    <scope>NUCLEOTIDE SEQUENCE [LARGE SCALE GENOMIC DNA]</scope>
    <source>
        <strain evidence="1 2">U95</strain>
    </source>
</reference>
<accession>A0A1G5REX0</accession>
<protein>
    <submittedName>
        <fullName evidence="1">Uncharacterized protein</fullName>
    </submittedName>
</protein>
<keyword evidence="2" id="KW-1185">Reference proteome</keyword>
<dbReference type="AlphaFoldDB" id="A0A1G5REX0"/>
<dbReference type="Proteomes" id="UP000198767">
    <property type="component" value="Unassembled WGS sequence"/>
</dbReference>
<name>A0A1G5REX0_9RHOB</name>
<organism evidence="1 2">
    <name type="scientific">Epibacterium ulvae</name>
    <dbReference type="NCBI Taxonomy" id="1156985"/>
    <lineage>
        <taxon>Bacteria</taxon>
        <taxon>Pseudomonadati</taxon>
        <taxon>Pseudomonadota</taxon>
        <taxon>Alphaproteobacteria</taxon>
        <taxon>Rhodobacterales</taxon>
        <taxon>Roseobacteraceae</taxon>
        <taxon>Epibacterium</taxon>
    </lineage>
</organism>
<gene>
    <name evidence="1" type="ORF">SAMN04488118_1136</name>
</gene>
<dbReference type="EMBL" id="FMWG01000013">
    <property type="protein sequence ID" value="SCZ71829.1"/>
    <property type="molecule type" value="Genomic_DNA"/>
</dbReference>
<evidence type="ECO:0000313" key="2">
    <source>
        <dbReference type="Proteomes" id="UP000198767"/>
    </source>
</evidence>
<dbReference type="RefSeq" id="WP_090220788.1">
    <property type="nucleotide sequence ID" value="NZ_FMWG01000013.1"/>
</dbReference>
<evidence type="ECO:0000313" key="1">
    <source>
        <dbReference type="EMBL" id="SCZ71829.1"/>
    </source>
</evidence>
<sequence>MSQTFAPPALLRRLTHDNKTMGPRLAQLEFQNLSQELEQPDLFDLALDFPTIPPEVPQTFMPNIALTPVAAHLPALNVTLGRTAWMEDPDDLPVVGIWIGDLDSTTLRPALKALLRKHYITPFARYVFLCETMRVIPFLGRYDFSYDYIGPASPLEAVKRLQIRYAMVQLRDLASGAALWKAQTPPVAEPVTGQD</sequence>